<evidence type="ECO:0000313" key="4">
    <source>
        <dbReference type="Proteomes" id="UP000256923"/>
    </source>
</evidence>
<dbReference type="EMBL" id="CP034672">
    <property type="protein sequence ID" value="AZS24668.1"/>
    <property type="molecule type" value="Genomic_DNA"/>
</dbReference>
<name>A0A3M7LKR0_VIBAN</name>
<sequence>MNTRMFGILMSLILSTSTVAAETEPSINALVGIKQAPKLGERFRVDTAGYNAAPVTLVCMEASPYTAFSYCELNSNARGLYLEIGETNFTGKNVSGELIEFIGIQHGQLFFKLVKE</sequence>
<dbReference type="EMBL" id="SCLC01000174">
    <property type="protein sequence ID" value="MBF4436504.1"/>
    <property type="molecule type" value="Genomic_DNA"/>
</dbReference>
<feature type="signal peptide" evidence="1">
    <location>
        <begin position="1"/>
        <end position="20"/>
    </location>
</feature>
<gene>
    <name evidence="2" type="ORF">DYL72_06050</name>
    <name evidence="3" type="ORF">ERJ77_18800</name>
</gene>
<accession>A0A3M7LKR0</accession>
<dbReference type="Proteomes" id="UP000256923">
    <property type="component" value="Chromosome 1"/>
</dbReference>
<feature type="chain" id="PRO_5042710356" evidence="1">
    <location>
        <begin position="21"/>
        <end position="116"/>
    </location>
</feature>
<dbReference type="RefSeq" id="WP_103261254.1">
    <property type="nucleotide sequence ID" value="NZ_CP023054.1"/>
</dbReference>
<proteinExistence type="predicted"/>
<dbReference type="AlphaFoldDB" id="A0A3M7LKR0"/>
<organism evidence="2 4">
    <name type="scientific">Vibrio anguillarum</name>
    <name type="common">Listonella anguillarum</name>
    <dbReference type="NCBI Taxonomy" id="55601"/>
    <lineage>
        <taxon>Bacteria</taxon>
        <taxon>Pseudomonadati</taxon>
        <taxon>Pseudomonadota</taxon>
        <taxon>Gammaproteobacteria</taxon>
        <taxon>Vibrionales</taxon>
        <taxon>Vibrionaceae</taxon>
        <taxon>Vibrio</taxon>
    </lineage>
</organism>
<protein>
    <submittedName>
        <fullName evidence="2">LuxR family transcriptional regulator</fullName>
    </submittedName>
</protein>
<dbReference type="Proteomes" id="UP000786185">
    <property type="component" value="Unassembled WGS sequence"/>
</dbReference>
<evidence type="ECO:0000313" key="2">
    <source>
        <dbReference type="EMBL" id="AZS24668.1"/>
    </source>
</evidence>
<evidence type="ECO:0000313" key="3">
    <source>
        <dbReference type="EMBL" id="MBF4436504.1"/>
    </source>
</evidence>
<reference evidence="2 4" key="1">
    <citation type="submission" date="2018-12" db="EMBL/GenBank/DDBJ databases">
        <title>Characterization and Draft Genome of Vibrio anguillarum J360 Marine Pathogen Isolated from an Outbreak in Lumpfish (Cyclopterus lumpus).</title>
        <authorList>
            <person name="Vasquez J.I."/>
            <person name="Cao T."/>
            <person name="Chakraborty S."/>
            <person name="Gnanagobal H."/>
            <person name="Wescot J."/>
            <person name="Boyce D."/>
            <person name="Santander J."/>
        </authorList>
    </citation>
    <scope>NUCLEOTIDE SEQUENCE [LARGE SCALE GENOMIC DNA]</scope>
    <source>
        <strain evidence="2 4">J360</strain>
    </source>
</reference>
<evidence type="ECO:0000256" key="1">
    <source>
        <dbReference type="SAM" id="SignalP"/>
    </source>
</evidence>
<reference evidence="3" key="2">
    <citation type="journal article" date="2021" name="PeerJ">
        <title>Analysis of 44 Vibrio anguillarum genomes reveals high genetic diversity.</title>
        <authorList>
            <person name="Hansen M.J."/>
            <person name="Dalsgaard I."/>
        </authorList>
    </citation>
    <scope>NUCLEOTIDE SEQUENCE</scope>
    <source>
        <strain evidence="3">850617-1/1</strain>
    </source>
</reference>
<keyword evidence="1" id="KW-0732">Signal</keyword>